<organism evidence="5 6">
    <name type="scientific">Pontivivens nitratireducens</name>
    <dbReference type="NCBI Taxonomy" id="2758038"/>
    <lineage>
        <taxon>Bacteria</taxon>
        <taxon>Pseudomonadati</taxon>
        <taxon>Pseudomonadota</taxon>
        <taxon>Alphaproteobacteria</taxon>
        <taxon>Rhodobacterales</taxon>
        <taxon>Paracoccaceae</taxon>
        <taxon>Pontivivens</taxon>
    </lineage>
</organism>
<dbReference type="Gene3D" id="3.40.50.261">
    <property type="entry name" value="Succinyl-CoA synthetase domains"/>
    <property type="match status" value="2"/>
</dbReference>
<dbReference type="GO" id="GO:0043758">
    <property type="term" value="F:acetate-CoA ligase (ADP-forming) activity"/>
    <property type="evidence" value="ECO:0007669"/>
    <property type="project" value="InterPro"/>
</dbReference>
<keyword evidence="5" id="KW-0436">Ligase</keyword>
<dbReference type="KEGG" id="mon:G8E03_16920"/>
<keyword evidence="6" id="KW-1185">Reference proteome</keyword>
<dbReference type="Pfam" id="PF19045">
    <property type="entry name" value="Ligase_CoA_2"/>
    <property type="match status" value="1"/>
</dbReference>
<evidence type="ECO:0000313" key="5">
    <source>
        <dbReference type="EMBL" id="QIK42531.1"/>
    </source>
</evidence>
<dbReference type="InterPro" id="IPR003781">
    <property type="entry name" value="CoA-bd"/>
</dbReference>
<dbReference type="PANTHER" id="PTHR42793:SF4">
    <property type="entry name" value="BLL6376 PROTEIN"/>
    <property type="match status" value="1"/>
</dbReference>
<gene>
    <name evidence="5" type="ORF">G8E03_16920</name>
</gene>
<keyword evidence="3" id="KW-0547">Nucleotide-binding</keyword>
<dbReference type="GO" id="GO:0046872">
    <property type="term" value="F:metal ion binding"/>
    <property type="evidence" value="ECO:0007669"/>
    <property type="project" value="InterPro"/>
</dbReference>
<protein>
    <submittedName>
        <fullName evidence="5">Acetate--CoA ligase family protein</fullName>
    </submittedName>
</protein>
<dbReference type="InterPro" id="IPR016102">
    <property type="entry name" value="Succinyl-CoA_synth-like"/>
</dbReference>
<evidence type="ECO:0000313" key="6">
    <source>
        <dbReference type="Proteomes" id="UP000500791"/>
    </source>
</evidence>
<dbReference type="InterPro" id="IPR036291">
    <property type="entry name" value="NAD(P)-bd_dom_sf"/>
</dbReference>
<dbReference type="Proteomes" id="UP000500791">
    <property type="component" value="Plasmid unnamed5"/>
</dbReference>
<dbReference type="InterPro" id="IPR043938">
    <property type="entry name" value="Ligase_CoA_dom"/>
</dbReference>
<dbReference type="EMBL" id="CP049816">
    <property type="protein sequence ID" value="QIK42531.1"/>
    <property type="molecule type" value="Genomic_DNA"/>
</dbReference>
<dbReference type="PANTHER" id="PTHR42793">
    <property type="entry name" value="COA BINDING DOMAIN CONTAINING PROTEIN"/>
    <property type="match status" value="1"/>
</dbReference>
<dbReference type="SUPFAM" id="SSF51735">
    <property type="entry name" value="NAD(P)-binding Rossmann-fold domains"/>
    <property type="match status" value="1"/>
</dbReference>
<dbReference type="InterPro" id="IPR013815">
    <property type="entry name" value="ATP_grasp_subdomain_1"/>
</dbReference>
<name>A0A6G7VR94_9RHOB</name>
<keyword evidence="3" id="KW-0067">ATP-binding</keyword>
<dbReference type="Pfam" id="PF13549">
    <property type="entry name" value="ATP-grasp_5"/>
    <property type="match status" value="1"/>
</dbReference>
<dbReference type="SUPFAM" id="SSF52210">
    <property type="entry name" value="Succinyl-CoA synthetase domains"/>
    <property type="match status" value="2"/>
</dbReference>
<sequence>MTFPDPNLDHIFRPRSVAIVGASNDPSRISGRPLRYLKERGYKGKIYPINPTRDVVQGMKAWPSLADLPEAPDVAILAIPSTLIPGVLRDGAVIGLKGAIIMSSGFAEAGEEGAVLQAEITAIAQETGIRILGPNCVGLFSTNINFYGTFTQSIDRDVPPLGGVAVVSQSGAYGGYIAYLASQRGLGINYWVTTGNEADLEVGECIAWLAGRDDVKVIALYLEGVRKGPAFREGLARARAAGKPVIAMKVGRSAAGEKAAQSHTASMAGSDDVYDAIFRDYGVYRATTTEEQLDIAEACLTGPYPVGRKLGILTLSGGVGVQMCDAAEVYGLDVATMPEDAGRKLKKLLPFAAVGNPIDTTAQVMNDMSLLSENIRIVLEEGGYDMIVFFLTTTPAADAYAIPIRDAILKGLRGQKDKLVVLCMGAREEIRKSYREMGFLVYQDADRAVQIAGALTHFGQAFATVPRHAPVPLGRRVEGTGPMSEHAAKKVLASAGVPFLTEVLATTAEEAAKAAKTAGGPVAMKVASPDIQHKTEIGGVALNVATVNVRAAFHRLTHNVAEKAPDATLEGILVAPMAPKGIEVIVGTITDAVFGPVVMFGMGGILVELVPDVTFQPAPFDLDTAREMVARIKAAPLFDGYRGAPKADTEALAQLLSNLSLFAAANAGTLQSIDLNPVLVLEDGKGVVALDAVVERRSA</sequence>
<keyword evidence="5" id="KW-0614">Plasmid</keyword>
<evidence type="ECO:0000259" key="4">
    <source>
        <dbReference type="PROSITE" id="PS50975"/>
    </source>
</evidence>
<dbReference type="SUPFAM" id="SSF56059">
    <property type="entry name" value="Glutathione synthetase ATP-binding domain-like"/>
    <property type="match status" value="1"/>
</dbReference>
<dbReference type="Pfam" id="PF13380">
    <property type="entry name" value="CoA_binding_2"/>
    <property type="match status" value="1"/>
</dbReference>
<dbReference type="Gene3D" id="3.40.50.720">
    <property type="entry name" value="NAD(P)-binding Rossmann-like Domain"/>
    <property type="match status" value="1"/>
</dbReference>
<comment type="similarity">
    <text evidence="2">In the N-terminal section; belongs to the acetate CoA ligase alpha subunit family.</text>
</comment>
<evidence type="ECO:0000256" key="2">
    <source>
        <dbReference type="ARBA" id="ARBA00060888"/>
    </source>
</evidence>
<dbReference type="RefSeq" id="WP_166195435.1">
    <property type="nucleotide sequence ID" value="NZ_CP049816.1"/>
</dbReference>
<dbReference type="Gene3D" id="3.30.470.20">
    <property type="entry name" value="ATP-grasp fold, B domain"/>
    <property type="match status" value="1"/>
</dbReference>
<dbReference type="PROSITE" id="PS50975">
    <property type="entry name" value="ATP_GRASP"/>
    <property type="match status" value="1"/>
</dbReference>
<dbReference type="AlphaFoldDB" id="A0A6G7VR94"/>
<dbReference type="InterPro" id="IPR011761">
    <property type="entry name" value="ATP-grasp"/>
</dbReference>
<dbReference type="GO" id="GO:0006099">
    <property type="term" value="P:tricarboxylic acid cycle"/>
    <property type="evidence" value="ECO:0007669"/>
    <property type="project" value="UniProtKB-KW"/>
</dbReference>
<proteinExistence type="inferred from homology"/>
<feature type="domain" description="ATP-grasp" evidence="4">
    <location>
        <begin position="489"/>
        <end position="525"/>
    </location>
</feature>
<dbReference type="InterPro" id="IPR032875">
    <property type="entry name" value="Succ_CoA_lig_flav_dom"/>
</dbReference>
<keyword evidence="1" id="KW-0816">Tricarboxylic acid cycle</keyword>
<dbReference type="FunFam" id="3.30.1490.20:FF:000020">
    <property type="entry name" value="Protein lysine acetyltransferase"/>
    <property type="match status" value="1"/>
</dbReference>
<dbReference type="Gene3D" id="3.30.1490.20">
    <property type="entry name" value="ATP-grasp fold, A domain"/>
    <property type="match status" value="1"/>
</dbReference>
<evidence type="ECO:0000256" key="3">
    <source>
        <dbReference type="PROSITE-ProRule" id="PRU00409"/>
    </source>
</evidence>
<evidence type="ECO:0000256" key="1">
    <source>
        <dbReference type="ARBA" id="ARBA00022532"/>
    </source>
</evidence>
<dbReference type="Pfam" id="PF13607">
    <property type="entry name" value="Succ_CoA_lig"/>
    <property type="match status" value="1"/>
</dbReference>
<dbReference type="SMART" id="SM00881">
    <property type="entry name" value="CoA_binding"/>
    <property type="match status" value="1"/>
</dbReference>
<accession>A0A6G7VR94</accession>
<dbReference type="GO" id="GO:0005524">
    <property type="term" value="F:ATP binding"/>
    <property type="evidence" value="ECO:0007669"/>
    <property type="project" value="UniProtKB-UniRule"/>
</dbReference>
<reference evidence="5 6" key="1">
    <citation type="submission" date="2020-03" db="EMBL/GenBank/DDBJ databases">
        <title>Complete genome sequence of Monaibacterium sp. ALG8 with diverse plasmids.</title>
        <authorList>
            <person name="Sun C."/>
        </authorList>
    </citation>
    <scope>NUCLEOTIDE SEQUENCE [LARGE SCALE GENOMIC DNA]</scope>
    <source>
        <strain evidence="5 6">ALG8</strain>
        <plasmid evidence="5 6">unnamed5</plasmid>
    </source>
</reference>
<geneLocation type="plasmid" evidence="5 6">
    <name>unnamed5</name>
</geneLocation>